<sequence>MTLLGRPELTQVPEGAVADVTPDVFVTFLAGDPALDTLSAESTYLFREARDVPAVVAWAQAHVPEHLLLAEVAVRPAGTSRRARIWCSMPDTPWAREVGADYTY</sequence>
<evidence type="ECO:0000313" key="1">
    <source>
        <dbReference type="EMBL" id="AEI10688.1"/>
    </source>
</evidence>
<proteinExistence type="predicted"/>
<reference evidence="2" key="1">
    <citation type="submission" date="2011-04" db="EMBL/GenBank/DDBJ databases">
        <title>Complete sequence of Cellvibrio gilvus ATCC 13127.</title>
        <authorList>
            <person name="Lucas S."/>
            <person name="Han J."/>
            <person name="Lapidus A."/>
            <person name="Cheng J.-F."/>
            <person name="Goodwin L."/>
            <person name="Pitluck S."/>
            <person name="Peters L."/>
            <person name="Munk A."/>
            <person name="Detter J.C."/>
            <person name="Han C."/>
            <person name="Tapia R."/>
            <person name="Land M."/>
            <person name="Hauser L."/>
            <person name="Kyrpides N."/>
            <person name="Ivanova N."/>
            <person name="Ovchinnikova G."/>
            <person name="Pagani I."/>
            <person name="Mead D."/>
            <person name="Brumm P."/>
            <person name="Woyke T."/>
        </authorList>
    </citation>
    <scope>NUCLEOTIDE SEQUENCE [LARGE SCALE GENOMIC DNA]</scope>
    <source>
        <strain evidence="2">ATCC 13127 / NRRL B-14078</strain>
    </source>
</reference>
<dbReference type="EMBL" id="CP002665">
    <property type="protein sequence ID" value="AEI10688.1"/>
    <property type="molecule type" value="Genomic_DNA"/>
</dbReference>
<accession>F8A2X1</accession>
<dbReference type="RefSeq" id="WP_013882218.1">
    <property type="nucleotide sequence ID" value="NC_015671.1"/>
</dbReference>
<keyword evidence="2" id="KW-1185">Reference proteome</keyword>
<dbReference type="Proteomes" id="UP000000485">
    <property type="component" value="Chromosome"/>
</dbReference>
<gene>
    <name evidence="1" type="ordered locus">Celgi_0160</name>
</gene>
<dbReference type="HOGENOM" id="CLU_2245088_0_0_11"/>
<organism evidence="1 2">
    <name type="scientific">Cellulomonas gilvus (strain ATCC 13127 / NRRL B-14078)</name>
    <name type="common">Cellvibrio gilvus</name>
    <dbReference type="NCBI Taxonomy" id="593907"/>
    <lineage>
        <taxon>Bacteria</taxon>
        <taxon>Bacillati</taxon>
        <taxon>Actinomycetota</taxon>
        <taxon>Actinomycetes</taxon>
        <taxon>Micrococcales</taxon>
        <taxon>Cellulomonadaceae</taxon>
        <taxon>Cellulomonas</taxon>
    </lineage>
</organism>
<dbReference type="AlphaFoldDB" id="F8A2X1"/>
<name>F8A2X1_CELGA</name>
<dbReference type="KEGG" id="cga:Celgi_0160"/>
<dbReference type="STRING" id="593907.Celgi_0160"/>
<dbReference type="OrthoDB" id="4828642at2"/>
<evidence type="ECO:0000313" key="2">
    <source>
        <dbReference type="Proteomes" id="UP000000485"/>
    </source>
</evidence>
<protein>
    <submittedName>
        <fullName evidence="1">Uncharacterized protein</fullName>
    </submittedName>
</protein>